<dbReference type="InterPro" id="IPR041602">
    <property type="entry name" value="Quercetinase_C"/>
</dbReference>
<gene>
    <name evidence="6" type="ORF">GARC_4886</name>
</gene>
<dbReference type="OrthoDB" id="9780903at2"/>
<accession>K6YYL1</accession>
<dbReference type="Gene3D" id="2.60.120.10">
    <property type="entry name" value="Jelly Rolls"/>
    <property type="match status" value="2"/>
</dbReference>
<dbReference type="CDD" id="cd02910">
    <property type="entry name" value="cupin_Yhhw_N"/>
    <property type="match status" value="1"/>
</dbReference>
<feature type="binding site" evidence="2">
    <location>
        <position position="103"/>
    </location>
    <ligand>
        <name>Fe cation</name>
        <dbReference type="ChEBI" id="CHEBI:24875"/>
    </ligand>
</feature>
<dbReference type="PANTHER" id="PTHR43212">
    <property type="entry name" value="QUERCETIN 2,3-DIOXYGENASE"/>
    <property type="match status" value="1"/>
</dbReference>
<keyword evidence="7" id="KW-1185">Reference proteome</keyword>
<dbReference type="InterPro" id="IPR003829">
    <property type="entry name" value="Pirin_N_dom"/>
</dbReference>
<proteinExistence type="inferred from homology"/>
<name>K6YYL1_9ALTE</name>
<dbReference type="AlphaFoldDB" id="K6YYL1"/>
<dbReference type="InterPro" id="IPR012093">
    <property type="entry name" value="Pirin"/>
</dbReference>
<dbReference type="Proteomes" id="UP000006327">
    <property type="component" value="Unassembled WGS sequence"/>
</dbReference>
<keyword evidence="2" id="KW-0408">Iron</keyword>
<feature type="binding site" evidence="2">
    <location>
        <position position="101"/>
    </location>
    <ligand>
        <name>Fe cation</name>
        <dbReference type="ChEBI" id="CHEBI:24875"/>
    </ligand>
</feature>
<evidence type="ECO:0000313" key="7">
    <source>
        <dbReference type="Proteomes" id="UP000006327"/>
    </source>
</evidence>
<dbReference type="Pfam" id="PF17954">
    <property type="entry name" value="Pirin_C_2"/>
    <property type="match status" value="1"/>
</dbReference>
<dbReference type="EMBL" id="BAEO01000065">
    <property type="protein sequence ID" value="GAC21823.1"/>
    <property type="molecule type" value="Genomic_DNA"/>
</dbReference>
<protein>
    <submittedName>
        <fullName evidence="6">Pirin-like protein PM1685</fullName>
    </submittedName>
</protein>
<evidence type="ECO:0000313" key="6">
    <source>
        <dbReference type="EMBL" id="GAC21823.1"/>
    </source>
</evidence>
<feature type="domain" description="Pirin N-terminal" evidence="4">
    <location>
        <begin position="13"/>
        <end position="119"/>
    </location>
</feature>
<dbReference type="eggNOG" id="COG1741">
    <property type="taxonomic scope" value="Bacteria"/>
</dbReference>
<feature type="binding site" evidence="2">
    <location>
        <position position="57"/>
    </location>
    <ligand>
        <name>Fe cation</name>
        <dbReference type="ChEBI" id="CHEBI:24875"/>
    </ligand>
</feature>
<dbReference type="GO" id="GO:0046872">
    <property type="term" value="F:metal ion binding"/>
    <property type="evidence" value="ECO:0007669"/>
    <property type="project" value="UniProtKB-KW"/>
</dbReference>
<dbReference type="SUPFAM" id="SSF51182">
    <property type="entry name" value="RmlC-like cupins"/>
    <property type="match status" value="1"/>
</dbReference>
<dbReference type="PIRSF" id="PIRSF006232">
    <property type="entry name" value="Pirin"/>
    <property type="match status" value="1"/>
</dbReference>
<keyword evidence="2" id="KW-0479">Metal-binding</keyword>
<dbReference type="PANTHER" id="PTHR43212:SF3">
    <property type="entry name" value="QUERCETIN 2,3-DIOXYGENASE"/>
    <property type="match status" value="1"/>
</dbReference>
<evidence type="ECO:0000256" key="3">
    <source>
        <dbReference type="RuleBase" id="RU003457"/>
    </source>
</evidence>
<comment type="similarity">
    <text evidence="1 3">Belongs to the pirin family.</text>
</comment>
<evidence type="ECO:0000259" key="5">
    <source>
        <dbReference type="Pfam" id="PF17954"/>
    </source>
</evidence>
<dbReference type="STRING" id="493475.GARC_4886"/>
<reference evidence="6 7" key="1">
    <citation type="journal article" date="2017" name="Antonie Van Leeuwenhoek">
        <title>Rhizobium rhizosphaerae sp. nov., a novel species isolated from rice rhizosphere.</title>
        <authorList>
            <person name="Zhao J.J."/>
            <person name="Zhang J."/>
            <person name="Zhang R.J."/>
            <person name="Zhang C.W."/>
            <person name="Yin H.Q."/>
            <person name="Zhang X.X."/>
        </authorList>
    </citation>
    <scope>NUCLEOTIDE SEQUENCE [LARGE SCALE GENOMIC DNA]</scope>
    <source>
        <strain evidence="6 7">BSs20135</strain>
    </source>
</reference>
<comment type="caution">
    <text evidence="6">The sequence shown here is derived from an EMBL/GenBank/DDBJ whole genome shotgun (WGS) entry which is preliminary data.</text>
</comment>
<dbReference type="InterPro" id="IPR011051">
    <property type="entry name" value="RmlC_Cupin_sf"/>
</dbReference>
<evidence type="ECO:0000256" key="1">
    <source>
        <dbReference type="ARBA" id="ARBA00008416"/>
    </source>
</evidence>
<dbReference type="Pfam" id="PF02678">
    <property type="entry name" value="Pirin"/>
    <property type="match status" value="1"/>
</dbReference>
<feature type="binding site" evidence="2">
    <location>
        <position position="59"/>
    </location>
    <ligand>
        <name>Fe cation</name>
        <dbReference type="ChEBI" id="CHEBI:24875"/>
    </ligand>
</feature>
<evidence type="ECO:0000259" key="4">
    <source>
        <dbReference type="Pfam" id="PF02678"/>
    </source>
</evidence>
<evidence type="ECO:0000256" key="2">
    <source>
        <dbReference type="PIRSR" id="PIRSR006232-1"/>
    </source>
</evidence>
<dbReference type="InterPro" id="IPR014710">
    <property type="entry name" value="RmlC-like_jellyroll"/>
</dbReference>
<organism evidence="6 7">
    <name type="scientific">Paraglaciecola arctica BSs20135</name>
    <dbReference type="NCBI Taxonomy" id="493475"/>
    <lineage>
        <taxon>Bacteria</taxon>
        <taxon>Pseudomonadati</taxon>
        <taxon>Pseudomonadota</taxon>
        <taxon>Gammaproteobacteria</taxon>
        <taxon>Alteromonadales</taxon>
        <taxon>Alteromonadaceae</taxon>
        <taxon>Paraglaciecola</taxon>
    </lineage>
</organism>
<comment type="cofactor">
    <cofactor evidence="2">
        <name>Fe cation</name>
        <dbReference type="ChEBI" id="CHEBI:24875"/>
    </cofactor>
    <text evidence="2">Binds 1 Fe cation per subunit.</text>
</comment>
<feature type="domain" description="Quercetin 2,3-dioxygenase C-terminal cupin" evidence="5">
    <location>
        <begin position="144"/>
        <end position="229"/>
    </location>
</feature>
<sequence length="230" mass="25577">MLVLRPSLQRGSSDHGWLNSHFSFSFSEYYDPEHMGFSKLRVINDDIIQPSTGFGTHGHRDMEIISYVLEGNISHKDSQGNVRTLPAGEFQLMSAGSGISHSEHNHSNNEILKLLQIWIEPNVKGQAPGYQQKDFGQREGLTHVISPDGINGTLQIKQDMHLHQLLLNAGQQSNLTSVLPNQYVHLVSGRLQVNGVEMAPGDGLKITDEEKLDFKSVSEEAIKALVFELP</sequence>
<dbReference type="RefSeq" id="WP_007625206.1">
    <property type="nucleotide sequence ID" value="NZ_BAEO01000065.1"/>
</dbReference>